<proteinExistence type="predicted"/>
<organism evidence="2 3">
    <name type="scientific">Pseudomonas mosselii</name>
    <dbReference type="NCBI Taxonomy" id="78327"/>
    <lineage>
        <taxon>Bacteria</taxon>
        <taxon>Pseudomonadati</taxon>
        <taxon>Pseudomonadota</taxon>
        <taxon>Gammaproteobacteria</taxon>
        <taxon>Pseudomonadales</taxon>
        <taxon>Pseudomonadaceae</taxon>
        <taxon>Pseudomonas</taxon>
    </lineage>
</organism>
<evidence type="ECO:0000313" key="3">
    <source>
        <dbReference type="Proteomes" id="UP000825591"/>
    </source>
</evidence>
<sequence length="241" mass="27142">MDFHATTSWLWAGINHVFSSSLVTALIGAFIGGYFTMRATRRTFERSEVAAKNAREIADQKAHIDRQVIVYNTSQLILVELTTAWDLYSEEYARELLDLEEGSPYVTVWPIGQNPFPLFDSAPECLAELPPDITKQAIRFYMRAKGIISMVEMNNADSEKALDHARTEMLRRQAEFAKQSRSAGELTAKLQELYESESIRVAKLIGMGSTADAMKLVTAEVDSLVADLKLRLSGLPRPHWR</sequence>
<evidence type="ECO:0000313" key="2">
    <source>
        <dbReference type="EMBL" id="QZP26137.1"/>
    </source>
</evidence>
<evidence type="ECO:0000256" key="1">
    <source>
        <dbReference type="SAM" id="Phobius"/>
    </source>
</evidence>
<keyword evidence="1" id="KW-0472">Membrane</keyword>
<accession>A0ABX9AZ55</accession>
<protein>
    <submittedName>
        <fullName evidence="2">Uncharacterized protein</fullName>
    </submittedName>
</protein>
<feature type="transmembrane region" description="Helical" evidence="1">
    <location>
        <begin position="17"/>
        <end position="37"/>
    </location>
</feature>
<gene>
    <name evidence="2" type="ORF">K5H97_25665</name>
</gene>
<reference evidence="2 3" key="1">
    <citation type="submission" date="2021-08" db="EMBL/GenBank/DDBJ databases">
        <title>Bactericidal Effect of Pseudomonas oryziphila sp. nov., a novel Pseudomonas Species Against Xanthomonas oryzae Reduces Disease Severity of Bacterial Leaf Streak of Rice.</title>
        <authorList>
            <person name="Yang R."/>
            <person name="Li S."/>
            <person name="Li Y."/>
            <person name="Yan Y."/>
            <person name="Fang Y."/>
            <person name="Zou L."/>
            <person name="Chen G."/>
        </authorList>
    </citation>
    <scope>NUCLEOTIDE SEQUENCE [LARGE SCALE GENOMIC DNA]</scope>
    <source>
        <strain evidence="2 3">DSM 17497</strain>
    </source>
</reference>
<keyword evidence="1" id="KW-0812">Transmembrane</keyword>
<keyword evidence="3" id="KW-1185">Reference proteome</keyword>
<dbReference type="Proteomes" id="UP000825591">
    <property type="component" value="Chromosome"/>
</dbReference>
<dbReference type="RefSeq" id="WP_028692301.1">
    <property type="nucleotide sequence ID" value="NZ_BQIT01000015.1"/>
</dbReference>
<dbReference type="EMBL" id="CP081966">
    <property type="protein sequence ID" value="QZP26137.1"/>
    <property type="molecule type" value="Genomic_DNA"/>
</dbReference>
<name>A0ABX9AZ55_9PSED</name>
<keyword evidence="1" id="KW-1133">Transmembrane helix</keyword>